<keyword evidence="3" id="KW-0472">Membrane</keyword>
<gene>
    <name evidence="5" type="ORF">PFICI_02096</name>
</gene>
<dbReference type="OMA" id="QIYMFRL"/>
<evidence type="ECO:0000313" key="6">
    <source>
        <dbReference type="Proteomes" id="UP000030651"/>
    </source>
</evidence>
<reference evidence="6" key="1">
    <citation type="journal article" date="2015" name="BMC Genomics">
        <title>Genomic and transcriptomic analysis of the endophytic fungus Pestalotiopsis fici reveals its lifestyle and high potential for synthesis of natural products.</title>
        <authorList>
            <person name="Wang X."/>
            <person name="Zhang X."/>
            <person name="Liu L."/>
            <person name="Xiang M."/>
            <person name="Wang W."/>
            <person name="Sun X."/>
            <person name="Che Y."/>
            <person name="Guo L."/>
            <person name="Liu G."/>
            <person name="Guo L."/>
            <person name="Wang C."/>
            <person name="Yin W.B."/>
            <person name="Stadler M."/>
            <person name="Zhang X."/>
            <person name="Liu X."/>
        </authorList>
    </citation>
    <scope>NUCLEOTIDE SEQUENCE [LARGE SCALE GENOMIC DNA]</scope>
    <source>
        <strain evidence="6">W106-1 / CGMCC3.15140</strain>
    </source>
</reference>
<dbReference type="SMART" id="SM00672">
    <property type="entry name" value="CAP10"/>
    <property type="match status" value="1"/>
</dbReference>
<keyword evidence="2" id="KW-0808">Transferase</keyword>
<dbReference type="RefSeq" id="XP_007828868.1">
    <property type="nucleotide sequence ID" value="XM_007830677.1"/>
</dbReference>
<evidence type="ECO:0000259" key="4">
    <source>
        <dbReference type="SMART" id="SM00672"/>
    </source>
</evidence>
<evidence type="ECO:0000256" key="3">
    <source>
        <dbReference type="SAM" id="Phobius"/>
    </source>
</evidence>
<dbReference type="eggNOG" id="ENOG502QUUP">
    <property type="taxonomic scope" value="Eukaryota"/>
</dbReference>
<keyword evidence="6" id="KW-1185">Reference proteome</keyword>
<comment type="similarity">
    <text evidence="1">Belongs to the glycosyltransferase 90 family.</text>
</comment>
<feature type="transmembrane region" description="Helical" evidence="3">
    <location>
        <begin position="136"/>
        <end position="154"/>
    </location>
</feature>
<dbReference type="EMBL" id="KI912109">
    <property type="protein sequence ID" value="ETS88268.1"/>
    <property type="molecule type" value="Genomic_DNA"/>
</dbReference>
<feature type="transmembrane region" description="Helical" evidence="3">
    <location>
        <begin position="80"/>
        <end position="98"/>
    </location>
</feature>
<dbReference type="STRING" id="1229662.W3XQF7"/>
<dbReference type="Proteomes" id="UP000030651">
    <property type="component" value="Unassembled WGS sequence"/>
</dbReference>
<evidence type="ECO:0000256" key="1">
    <source>
        <dbReference type="ARBA" id="ARBA00010118"/>
    </source>
</evidence>
<name>W3XQF7_PESFW</name>
<dbReference type="InterPro" id="IPR051091">
    <property type="entry name" value="O-Glucosyltr/Glycosyltrsf_90"/>
</dbReference>
<dbReference type="HOGENOM" id="CLU_005027_1_1_1"/>
<feature type="transmembrane region" description="Helical" evidence="3">
    <location>
        <begin position="105"/>
        <end position="124"/>
    </location>
</feature>
<feature type="transmembrane region" description="Helical" evidence="3">
    <location>
        <begin position="36"/>
        <end position="60"/>
    </location>
</feature>
<keyword evidence="3" id="KW-1133">Transmembrane helix</keyword>
<proteinExistence type="inferred from homology"/>
<dbReference type="PROSITE" id="PS51257">
    <property type="entry name" value="PROKAR_LIPOPROTEIN"/>
    <property type="match status" value="1"/>
</dbReference>
<dbReference type="GO" id="GO:0016740">
    <property type="term" value="F:transferase activity"/>
    <property type="evidence" value="ECO:0007669"/>
    <property type="project" value="UniProtKB-KW"/>
</dbReference>
<dbReference type="PANTHER" id="PTHR12203">
    <property type="entry name" value="KDEL LYS-ASP-GLU-LEU CONTAINING - RELATED"/>
    <property type="match status" value="1"/>
</dbReference>
<keyword evidence="3" id="KW-0812">Transmembrane</keyword>
<evidence type="ECO:0000256" key="2">
    <source>
        <dbReference type="ARBA" id="ARBA00022679"/>
    </source>
</evidence>
<sequence>MPERIIPLAQLVMLGCDAMIIIQVERARRPSEDNKGISINIGAVFLASAALLSFMAFCASFDPINYRWNLFLTSVSVGDLIWDSIAMSLALIAGVYLLRHVDSATVALFAMSTTVLVHMEKQVLDGLLIEAWSNSWGLLTGLVVFIGAGALFRRPRTSFMAPCPTKEGPSWKSKAGGYTLLVFLLVFVQTIFLNSGNLRKSSISEAITRSQLQSEAWIAGAHKSKTLDEAVREYSRRYRMPPPPDFDKWYEYAVSVDSPIIDDFTQIHNDLLPYWGISPQLLRQRTTHLLTHPKSSFGGIIIEGGSIQISPHIQGTHRWMMEVMQTMIEPFAQWLPDMQLAFNLDDECRVSIPYAQSTTLKSEGLKSQNRLASQVELHGFSSSQHPPWERDYLAIQDEDELEALWERDSPWFENWSKSPIFYEYISSTCPSDALVNKMHWWNRKAICVRCSAPHMADGVVSNWSLSGDLCHQPDLAYLHGFLISPAAMAATHSLFPVFSQSRMHNFADILYPNPWNFGDKVQYDDEKGIPWSQKLNGLYWRGASSDGFAAHGAWQSFTRARFVHLAQRLNAFFSTSVLDFPHASGAGFQSSSDNDAPIAPNVSFVGQFERCDERDCAAEHTTFYRNAYSDPAPSVDFQEHWKFRHLVDLDGAAFSGRFIPFLKSASLPYRAALFRTWWEERVHPWRHFVPVDVRLNELWNVVAYLSGGGKKHAEVIAREGGEWAKKALRKEDMRVYMFRLLLEWGRLIDDNREGLGFVAQS</sequence>
<organism evidence="5 6">
    <name type="scientific">Pestalotiopsis fici (strain W106-1 / CGMCC3.15140)</name>
    <dbReference type="NCBI Taxonomy" id="1229662"/>
    <lineage>
        <taxon>Eukaryota</taxon>
        <taxon>Fungi</taxon>
        <taxon>Dikarya</taxon>
        <taxon>Ascomycota</taxon>
        <taxon>Pezizomycotina</taxon>
        <taxon>Sordariomycetes</taxon>
        <taxon>Xylariomycetidae</taxon>
        <taxon>Amphisphaeriales</taxon>
        <taxon>Sporocadaceae</taxon>
        <taxon>Pestalotiopsis</taxon>
    </lineage>
</organism>
<dbReference type="GeneID" id="19267109"/>
<feature type="domain" description="Glycosyl transferase CAP10" evidence="4">
    <location>
        <begin position="468"/>
        <end position="744"/>
    </location>
</feature>
<accession>W3XQF7</accession>
<dbReference type="PANTHER" id="PTHR12203:SF35">
    <property type="entry name" value="PROTEIN O-GLUCOSYLTRANSFERASE 1"/>
    <property type="match status" value="1"/>
</dbReference>
<feature type="transmembrane region" description="Helical" evidence="3">
    <location>
        <begin position="6"/>
        <end position="24"/>
    </location>
</feature>
<feature type="transmembrane region" description="Helical" evidence="3">
    <location>
        <begin position="175"/>
        <end position="193"/>
    </location>
</feature>
<dbReference type="OrthoDB" id="541052at2759"/>
<protein>
    <recommendedName>
        <fullName evidence="4">Glycosyl transferase CAP10 domain-containing protein</fullName>
    </recommendedName>
</protein>
<dbReference type="KEGG" id="pfy:PFICI_02096"/>
<dbReference type="Pfam" id="PF05686">
    <property type="entry name" value="Glyco_transf_90"/>
    <property type="match status" value="1"/>
</dbReference>
<dbReference type="InParanoid" id="W3XQF7"/>
<dbReference type="InterPro" id="IPR006598">
    <property type="entry name" value="CAP10"/>
</dbReference>
<evidence type="ECO:0000313" key="5">
    <source>
        <dbReference type="EMBL" id="ETS88268.1"/>
    </source>
</evidence>
<dbReference type="AlphaFoldDB" id="W3XQF7"/>